<organism evidence="1 2">
    <name type="scientific">Phytophthora nicotianae P1976</name>
    <dbReference type="NCBI Taxonomy" id="1317066"/>
    <lineage>
        <taxon>Eukaryota</taxon>
        <taxon>Sar</taxon>
        <taxon>Stramenopiles</taxon>
        <taxon>Oomycota</taxon>
        <taxon>Peronosporomycetes</taxon>
        <taxon>Peronosporales</taxon>
        <taxon>Peronosporaceae</taxon>
        <taxon>Phytophthora</taxon>
    </lineage>
</organism>
<gene>
    <name evidence="1" type="ORF">F444_09079</name>
</gene>
<name>A0A081A8U1_PHYNI</name>
<dbReference type="AlphaFoldDB" id="A0A081A8U1"/>
<dbReference type="EMBL" id="ANJA01001684">
    <property type="protein sequence ID" value="ETO75302.1"/>
    <property type="molecule type" value="Genomic_DNA"/>
</dbReference>
<evidence type="ECO:0000313" key="2">
    <source>
        <dbReference type="Proteomes" id="UP000028582"/>
    </source>
</evidence>
<sequence length="105" mass="11471">MPKRIDWKDVALGISALDAEEVLSTWKSYEVTKSNQLACVVCPEDAARKMRYRLLKCASKVCATSSSSHGQSCPWRGKTLSCMTSDVMSIFQVGEHVTAASSPGR</sequence>
<dbReference type="Proteomes" id="UP000028582">
    <property type="component" value="Unassembled WGS sequence"/>
</dbReference>
<comment type="caution">
    <text evidence="1">The sequence shown here is derived from an EMBL/GenBank/DDBJ whole genome shotgun (WGS) entry which is preliminary data.</text>
</comment>
<accession>A0A081A8U1</accession>
<evidence type="ECO:0000313" key="1">
    <source>
        <dbReference type="EMBL" id="ETO75302.1"/>
    </source>
</evidence>
<reference evidence="1 2" key="1">
    <citation type="submission" date="2013-11" db="EMBL/GenBank/DDBJ databases">
        <title>The Genome Sequence of Phytophthora parasitica P1976.</title>
        <authorList>
            <consortium name="The Broad Institute Genomics Platform"/>
            <person name="Russ C."/>
            <person name="Tyler B."/>
            <person name="Panabieres F."/>
            <person name="Shan W."/>
            <person name="Tripathy S."/>
            <person name="Grunwald N."/>
            <person name="Machado M."/>
            <person name="Johnson C.S."/>
            <person name="Walker B."/>
            <person name="Young S."/>
            <person name="Zeng Q."/>
            <person name="Gargeya S."/>
            <person name="Fitzgerald M."/>
            <person name="Haas B."/>
            <person name="Abouelleil A."/>
            <person name="Allen A.W."/>
            <person name="Alvarado L."/>
            <person name="Arachchi H.M."/>
            <person name="Berlin A.M."/>
            <person name="Chapman S.B."/>
            <person name="Gainer-Dewar J."/>
            <person name="Goldberg J."/>
            <person name="Griggs A."/>
            <person name="Gujja S."/>
            <person name="Hansen M."/>
            <person name="Howarth C."/>
            <person name="Imamovic A."/>
            <person name="Ireland A."/>
            <person name="Larimer J."/>
            <person name="McCowan C."/>
            <person name="Murphy C."/>
            <person name="Pearson M."/>
            <person name="Poon T.W."/>
            <person name="Priest M."/>
            <person name="Roberts A."/>
            <person name="Saif S."/>
            <person name="Shea T."/>
            <person name="Sisk P."/>
            <person name="Sykes S."/>
            <person name="Wortman J."/>
            <person name="Nusbaum C."/>
            <person name="Birren B."/>
        </authorList>
    </citation>
    <scope>NUCLEOTIDE SEQUENCE [LARGE SCALE GENOMIC DNA]</scope>
    <source>
        <strain evidence="1 2">P1976</strain>
    </source>
</reference>
<protein>
    <submittedName>
        <fullName evidence="1">Uncharacterized protein</fullName>
    </submittedName>
</protein>
<proteinExistence type="predicted"/>